<evidence type="ECO:0000313" key="2">
    <source>
        <dbReference type="EMBL" id="KAF2502849.1"/>
    </source>
</evidence>
<dbReference type="EMBL" id="MU004181">
    <property type="protein sequence ID" value="KAF2502849.1"/>
    <property type="molecule type" value="Genomic_DNA"/>
</dbReference>
<organism evidence="2 3">
    <name type="scientific">Lophium mytilinum</name>
    <dbReference type="NCBI Taxonomy" id="390894"/>
    <lineage>
        <taxon>Eukaryota</taxon>
        <taxon>Fungi</taxon>
        <taxon>Dikarya</taxon>
        <taxon>Ascomycota</taxon>
        <taxon>Pezizomycotina</taxon>
        <taxon>Dothideomycetes</taxon>
        <taxon>Pleosporomycetidae</taxon>
        <taxon>Mytilinidiales</taxon>
        <taxon>Mytilinidiaceae</taxon>
        <taxon>Lophium</taxon>
    </lineage>
</organism>
<keyword evidence="3" id="KW-1185">Reference proteome</keyword>
<feature type="compositionally biased region" description="Basic and acidic residues" evidence="1">
    <location>
        <begin position="200"/>
        <end position="228"/>
    </location>
</feature>
<dbReference type="OrthoDB" id="3793524at2759"/>
<evidence type="ECO:0000256" key="1">
    <source>
        <dbReference type="SAM" id="MobiDB-lite"/>
    </source>
</evidence>
<dbReference type="Proteomes" id="UP000799750">
    <property type="component" value="Unassembled WGS sequence"/>
</dbReference>
<gene>
    <name evidence="2" type="ORF">BU16DRAFT_554882</name>
</gene>
<proteinExistence type="predicted"/>
<reference evidence="2" key="1">
    <citation type="journal article" date="2020" name="Stud. Mycol.">
        <title>101 Dothideomycetes genomes: a test case for predicting lifestyles and emergence of pathogens.</title>
        <authorList>
            <person name="Haridas S."/>
            <person name="Albert R."/>
            <person name="Binder M."/>
            <person name="Bloem J."/>
            <person name="Labutti K."/>
            <person name="Salamov A."/>
            <person name="Andreopoulos B."/>
            <person name="Baker S."/>
            <person name="Barry K."/>
            <person name="Bills G."/>
            <person name="Bluhm B."/>
            <person name="Cannon C."/>
            <person name="Castanera R."/>
            <person name="Culley D."/>
            <person name="Daum C."/>
            <person name="Ezra D."/>
            <person name="Gonzalez J."/>
            <person name="Henrissat B."/>
            <person name="Kuo A."/>
            <person name="Liang C."/>
            <person name="Lipzen A."/>
            <person name="Lutzoni F."/>
            <person name="Magnuson J."/>
            <person name="Mondo S."/>
            <person name="Nolan M."/>
            <person name="Ohm R."/>
            <person name="Pangilinan J."/>
            <person name="Park H.-J."/>
            <person name="Ramirez L."/>
            <person name="Alfaro M."/>
            <person name="Sun H."/>
            <person name="Tritt A."/>
            <person name="Yoshinaga Y."/>
            <person name="Zwiers L.-H."/>
            <person name="Turgeon B."/>
            <person name="Goodwin S."/>
            <person name="Spatafora J."/>
            <person name="Crous P."/>
            <person name="Grigoriev I."/>
        </authorList>
    </citation>
    <scope>NUCLEOTIDE SEQUENCE</scope>
    <source>
        <strain evidence="2">CBS 269.34</strain>
    </source>
</reference>
<dbReference type="AlphaFoldDB" id="A0A6A6RDT8"/>
<name>A0A6A6RDT8_9PEZI</name>
<protein>
    <submittedName>
        <fullName evidence="2">Uncharacterized protein</fullName>
    </submittedName>
</protein>
<sequence length="285" mass="32379">MPPSSALDTAMSISTYDRGQLRHGPRLDILTAEGQIVLQGLSANLVTHYSPTVRQHMKTVENEKGQPKHTFYLRQGAAELQGLKQVIDWMVLSMTTTPTAIKAPKDLVSAIFLARALFALGMRVDAINVNRFVEDKLRKNLHPMHVKELWEQVPRDTKYVHMLVENLVRFGREDKLCKETIIYIRSHNELFDRLKNPELNDSELGKKETPQEFRARKDALEGKGKENNGGRIQAQKARVARDKRAKAEKAEAESFENDPKNHAGGAWEKELLPGQQTRSGFQYRG</sequence>
<feature type="compositionally biased region" description="Basic and acidic residues" evidence="1">
    <location>
        <begin position="239"/>
        <end position="271"/>
    </location>
</feature>
<accession>A0A6A6RDT8</accession>
<evidence type="ECO:0000313" key="3">
    <source>
        <dbReference type="Proteomes" id="UP000799750"/>
    </source>
</evidence>
<feature type="compositionally biased region" description="Polar residues" evidence="1">
    <location>
        <begin position="274"/>
        <end position="285"/>
    </location>
</feature>
<feature type="region of interest" description="Disordered" evidence="1">
    <location>
        <begin position="200"/>
        <end position="285"/>
    </location>
</feature>